<dbReference type="AlphaFoldDB" id="Q47D46"/>
<reference evidence="1" key="1">
    <citation type="submission" date="2005-08" db="EMBL/GenBank/DDBJ databases">
        <title>Complete sequence of Dechloromonas aromatica RCB.</title>
        <authorList>
            <person name="Salinero K.K."/>
            <person name="Copeland A."/>
            <person name="Lucas S."/>
            <person name="Lapidus A."/>
            <person name="Barry K."/>
            <person name="Detter J.C."/>
            <person name="Glavina T."/>
            <person name="Hammon N."/>
            <person name="Israni S."/>
            <person name="Pitluck S."/>
            <person name="Di Bartolo G."/>
            <person name="Trong S."/>
            <person name="Schmutz J."/>
            <person name="Larimer F."/>
            <person name="Land M."/>
            <person name="Ivanova N."/>
            <person name="Richardson P."/>
        </authorList>
    </citation>
    <scope>NUCLEOTIDE SEQUENCE</scope>
    <source>
        <strain evidence="1">RCB</strain>
    </source>
</reference>
<dbReference type="STRING" id="159087.Daro_2501"/>
<gene>
    <name evidence="1" type="ordered locus">Daro_2501</name>
</gene>
<dbReference type="EMBL" id="CP000089">
    <property type="protein sequence ID" value="AAZ47235.1"/>
    <property type="molecule type" value="Genomic_DNA"/>
</dbReference>
<organism evidence="1">
    <name type="scientific">Dechloromonas aromatica (strain RCB)</name>
    <dbReference type="NCBI Taxonomy" id="159087"/>
    <lineage>
        <taxon>Bacteria</taxon>
        <taxon>Pseudomonadati</taxon>
        <taxon>Pseudomonadota</taxon>
        <taxon>Betaproteobacteria</taxon>
        <taxon>Rhodocyclales</taxon>
        <taxon>Azonexaceae</taxon>
        <taxon>Dechloromonas</taxon>
    </lineage>
</organism>
<proteinExistence type="predicted"/>
<evidence type="ECO:0000313" key="1">
    <source>
        <dbReference type="EMBL" id="AAZ47235.1"/>
    </source>
</evidence>
<sequence length="235" mass="26546">MDYDNPAARLLAILEEGQQKDANQNCRQTWNELLKTGNDHAVLMSRLGHLFALPEQITQAIDDNFPTHRKNCTHWESQVRNAFYAQVLNGNWSSFIGQIDSHTISYLGFTAELLQTKANTKSIADDQILEVRAKIDELYQEVLTSNIPSEVKTYLTRYLRKILNSIDEYFLTGALPILEATGTLLGHAFVDENYRSFLKNEKLGNRIFECLTAMANVITVAVGLPQLTQALALLK</sequence>
<dbReference type="HOGENOM" id="CLU_099855_0_0_4"/>
<dbReference type="KEGG" id="dar:Daro_2501"/>
<accession>Q47D46</accession>
<name>Q47D46_DECAR</name>
<dbReference type="OrthoDB" id="9132762at2"/>
<protein>
    <submittedName>
        <fullName evidence="1">Uncharacterized protein</fullName>
    </submittedName>
</protein>
<dbReference type="eggNOG" id="ENOG5032WYM">
    <property type="taxonomic scope" value="Bacteria"/>
</dbReference>